<protein>
    <recommendedName>
        <fullName evidence="3">Bacteriocin</fullName>
    </recommendedName>
</protein>
<sequence length="74" mass="7975">MKKKSFKSLKNLNLNKQAISNFSGTHIIGGSGSCGVCPETDSCYTTTDYTIPYSDLCATNGCQITTWCVSRGIN</sequence>
<dbReference type="PROSITE" id="PS51257">
    <property type="entry name" value="PROKAR_LIPOPROTEIN"/>
    <property type="match status" value="1"/>
</dbReference>
<evidence type="ECO:0000313" key="2">
    <source>
        <dbReference type="Proteomes" id="UP000619238"/>
    </source>
</evidence>
<organism evidence="1 2">
    <name type="scientific">Kordia aestuariivivens</name>
    <dbReference type="NCBI Taxonomy" id="2759037"/>
    <lineage>
        <taxon>Bacteria</taxon>
        <taxon>Pseudomonadati</taxon>
        <taxon>Bacteroidota</taxon>
        <taxon>Flavobacteriia</taxon>
        <taxon>Flavobacteriales</taxon>
        <taxon>Flavobacteriaceae</taxon>
        <taxon>Kordia</taxon>
    </lineage>
</organism>
<comment type="caution">
    <text evidence="1">The sequence shown here is derived from an EMBL/GenBank/DDBJ whole genome shotgun (WGS) entry which is preliminary data.</text>
</comment>
<gene>
    <name evidence="1" type="ORF">H2O64_00510</name>
</gene>
<dbReference type="EMBL" id="JACGWS010000001">
    <property type="protein sequence ID" value="MBC8753132.1"/>
    <property type="molecule type" value="Genomic_DNA"/>
</dbReference>
<evidence type="ECO:0000313" key="1">
    <source>
        <dbReference type="EMBL" id="MBC8753132.1"/>
    </source>
</evidence>
<evidence type="ECO:0008006" key="3">
    <source>
        <dbReference type="Google" id="ProtNLM"/>
    </source>
</evidence>
<proteinExistence type="predicted"/>
<name>A0ABR7Q3K1_9FLAO</name>
<reference evidence="1 2" key="1">
    <citation type="submission" date="2020-07" db="EMBL/GenBank/DDBJ databases">
        <title>Description of Kordia aestuariivivens sp. nov., isolated from a tidal flat.</title>
        <authorList>
            <person name="Park S."/>
            <person name="Yoon J.-H."/>
        </authorList>
    </citation>
    <scope>NUCLEOTIDE SEQUENCE [LARGE SCALE GENOMIC DNA]</scope>
    <source>
        <strain evidence="1 2">YSTF-M3</strain>
    </source>
</reference>
<keyword evidence="2" id="KW-1185">Reference proteome</keyword>
<accession>A0ABR7Q3K1</accession>
<dbReference type="Proteomes" id="UP000619238">
    <property type="component" value="Unassembled WGS sequence"/>
</dbReference>
<dbReference type="RefSeq" id="WP_187560177.1">
    <property type="nucleotide sequence ID" value="NZ_JACGWS010000001.1"/>
</dbReference>